<keyword evidence="1" id="KW-0436">Ligase</keyword>
<reference evidence="5" key="1">
    <citation type="journal article" date="2017" name="Nat. Microbiol.">
        <title>Global analysis of biosynthetic gene clusters reveals vast potential of secondary metabolite production in Penicillium species.</title>
        <authorList>
            <person name="Nielsen J.C."/>
            <person name="Grijseels S."/>
            <person name="Prigent S."/>
            <person name="Ji B."/>
            <person name="Dainat J."/>
            <person name="Nielsen K.F."/>
            <person name="Frisvad J.C."/>
            <person name="Workman M."/>
            <person name="Nielsen J."/>
        </authorList>
    </citation>
    <scope>NUCLEOTIDE SEQUENCE [LARGE SCALE GENOMIC DNA]</scope>
    <source>
        <strain evidence="5">IBT 29525</strain>
    </source>
</reference>
<dbReference type="Gene3D" id="3.30.559.30">
    <property type="entry name" value="Nonribosomal peptide synthetase, condensation domain"/>
    <property type="match status" value="1"/>
</dbReference>
<dbReference type="InterPro" id="IPR009081">
    <property type="entry name" value="PP-bd_ACP"/>
</dbReference>
<dbReference type="Pfam" id="PF00550">
    <property type="entry name" value="PP-binding"/>
    <property type="match status" value="1"/>
</dbReference>
<dbReference type="SUPFAM" id="SSF52777">
    <property type="entry name" value="CoA-dependent acyltransferases"/>
    <property type="match status" value="2"/>
</dbReference>
<dbReference type="PANTHER" id="PTHR45527:SF1">
    <property type="entry name" value="FATTY ACID SYNTHASE"/>
    <property type="match status" value="1"/>
</dbReference>
<dbReference type="Proteomes" id="UP000191612">
    <property type="component" value="Unassembled WGS sequence"/>
</dbReference>
<dbReference type="EMBL" id="MDYO01000008">
    <property type="protein sequence ID" value="OQD98686.1"/>
    <property type="molecule type" value="Genomic_DNA"/>
</dbReference>
<accession>A0A1V6RBT8</accession>
<dbReference type="InterPro" id="IPR036736">
    <property type="entry name" value="ACP-like_sf"/>
</dbReference>
<dbReference type="Gene3D" id="1.10.1200.10">
    <property type="entry name" value="ACP-like"/>
    <property type="match status" value="1"/>
</dbReference>
<evidence type="ECO:0000256" key="2">
    <source>
        <dbReference type="SAM" id="MobiDB-lite"/>
    </source>
</evidence>
<comment type="caution">
    <text evidence="4">The sequence shown here is derived from an EMBL/GenBank/DDBJ whole genome shotgun (WGS) entry which is preliminary data.</text>
</comment>
<dbReference type="GO" id="GO:0031177">
    <property type="term" value="F:phosphopantetheine binding"/>
    <property type="evidence" value="ECO:0007669"/>
    <property type="project" value="TreeGrafter"/>
</dbReference>
<dbReference type="CDD" id="cd19542">
    <property type="entry name" value="CT_NRPS-like"/>
    <property type="match status" value="1"/>
</dbReference>
<dbReference type="PROSITE" id="PS50075">
    <property type="entry name" value="CARRIER"/>
    <property type="match status" value="1"/>
</dbReference>
<dbReference type="PANTHER" id="PTHR45527">
    <property type="entry name" value="NONRIBOSOMAL PEPTIDE SYNTHETASE"/>
    <property type="match status" value="1"/>
</dbReference>
<dbReference type="GO" id="GO:0016874">
    <property type="term" value="F:ligase activity"/>
    <property type="evidence" value="ECO:0007669"/>
    <property type="project" value="UniProtKB-KW"/>
</dbReference>
<dbReference type="GO" id="GO:0005737">
    <property type="term" value="C:cytoplasm"/>
    <property type="evidence" value="ECO:0007669"/>
    <property type="project" value="TreeGrafter"/>
</dbReference>
<dbReference type="Pfam" id="PF00668">
    <property type="entry name" value="Condensation"/>
    <property type="match status" value="1"/>
</dbReference>
<evidence type="ECO:0000259" key="3">
    <source>
        <dbReference type="PROSITE" id="PS50075"/>
    </source>
</evidence>
<protein>
    <recommendedName>
        <fullName evidence="3">Carrier domain-containing protein</fullName>
    </recommendedName>
</protein>
<name>A0A1V6RBT8_9EURO</name>
<keyword evidence="5" id="KW-1185">Reference proteome</keyword>
<dbReference type="STRING" id="60172.A0A1V6RBT8"/>
<proteinExistence type="predicted"/>
<organism evidence="4 5">
    <name type="scientific">Penicillium solitum</name>
    <dbReference type="NCBI Taxonomy" id="60172"/>
    <lineage>
        <taxon>Eukaryota</taxon>
        <taxon>Fungi</taxon>
        <taxon>Dikarya</taxon>
        <taxon>Ascomycota</taxon>
        <taxon>Pezizomycotina</taxon>
        <taxon>Eurotiomycetes</taxon>
        <taxon>Eurotiomycetidae</taxon>
        <taxon>Eurotiales</taxon>
        <taxon>Aspergillaceae</taxon>
        <taxon>Penicillium</taxon>
    </lineage>
</organism>
<dbReference type="AlphaFoldDB" id="A0A1V6RBT8"/>
<feature type="domain" description="Carrier" evidence="3">
    <location>
        <begin position="1"/>
        <end position="74"/>
    </location>
</feature>
<dbReference type="Gene3D" id="3.30.559.10">
    <property type="entry name" value="Chloramphenicol acetyltransferase-like domain"/>
    <property type="match status" value="1"/>
</dbReference>
<sequence>MESRERLYSLIAKVVGLEIGSIRDNSNFFGIGGDSISALKLTKLCKDESLFLTVDDIFDHPEIADLVRISGKRPVTNGTRNQPKEPKKPLQTINPNALCRQPTQEESCKRNLAVLPTTGFQRWSLSGMHYRYFRISLPASIDRNRLFHSCELLVQRHDSLRTAFAKQDDDNGKTVVQIVHPSGRIQFQEKNEVESLDRHCDEDTRNAVEPPVDGKPPFQVQIVTLKDSRAFLVLRFAHAQWDGFSLASITNDLSAAYNNLPLPPITPYFQHASAAWATHTDDARKVWMRLLGGSQMTKMDAGALLLLPKESARSESGTKMQEPYTVKITKTIPKEPSSSLPANISMGTVIKTAWAVTLMHSFHRQRTSEENEVHDVVFGQVTNGRALGIPNESHIVGPCTNIIPVRVRLTGTSITKLDLLRKVQRLYLNTRAYENVEFEHIVKRCTTWASDTKYGSIVRFQNYDFNPTTWLEGTACKGSLYYVPNRPSETANIAIFPFETELSMVMTVSNHTLNEQEAQCIVDKFCKQVQEFSNGRDLDEPVNLQSSYQAPA</sequence>
<feature type="region of interest" description="Disordered" evidence="2">
    <location>
        <begin position="73"/>
        <end position="92"/>
    </location>
</feature>
<dbReference type="InterPro" id="IPR023213">
    <property type="entry name" value="CAT-like_dom_sf"/>
</dbReference>
<dbReference type="GO" id="GO:0043041">
    <property type="term" value="P:amino acid activation for nonribosomal peptide biosynthetic process"/>
    <property type="evidence" value="ECO:0007669"/>
    <property type="project" value="TreeGrafter"/>
</dbReference>
<dbReference type="InterPro" id="IPR001242">
    <property type="entry name" value="Condensation_dom"/>
</dbReference>
<evidence type="ECO:0000313" key="4">
    <source>
        <dbReference type="EMBL" id="OQD98686.1"/>
    </source>
</evidence>
<evidence type="ECO:0000256" key="1">
    <source>
        <dbReference type="ARBA" id="ARBA00022598"/>
    </source>
</evidence>
<gene>
    <name evidence="4" type="ORF">PENSOL_c008G01074</name>
</gene>
<dbReference type="GO" id="GO:0044550">
    <property type="term" value="P:secondary metabolite biosynthetic process"/>
    <property type="evidence" value="ECO:0007669"/>
    <property type="project" value="TreeGrafter"/>
</dbReference>
<evidence type="ECO:0000313" key="5">
    <source>
        <dbReference type="Proteomes" id="UP000191612"/>
    </source>
</evidence>
<dbReference type="SUPFAM" id="SSF47336">
    <property type="entry name" value="ACP-like"/>
    <property type="match status" value="1"/>
</dbReference>